<keyword evidence="9" id="KW-1185">Reference proteome</keyword>
<dbReference type="Proteomes" id="UP000008820">
    <property type="component" value="Chromosome 3"/>
</dbReference>
<dbReference type="VEuPathDB" id="VectorBase:AAEL002630"/>
<dbReference type="SMART" id="SM00494">
    <property type="entry name" value="ChtBD2"/>
    <property type="match status" value="4"/>
</dbReference>
<dbReference type="InterPro" id="IPR002557">
    <property type="entry name" value="Chitin-bd_dom"/>
</dbReference>
<dbReference type="Pfam" id="PF01607">
    <property type="entry name" value="CBM_14"/>
    <property type="match status" value="4"/>
</dbReference>
<keyword evidence="2" id="KW-0732">Signal</keyword>
<dbReference type="PROSITE" id="PS50940">
    <property type="entry name" value="CHIT_BIND_II"/>
    <property type="match status" value="4"/>
</dbReference>
<sequence>MERILKLGFIFGALNFNISAYKIDRSLVRPLPNIIEIVDCKSTVSNNWEQQPHGNYCYLYISCMNNIGFVQKCPDDLYFNAETEFCDLPENVDCENSSTTTEPGPSTTNSTEENETTELTTSESDTTTFEPGTTVGTDSTSTSEETSTDETDSTAEDITTTSTHETDSTTEDITTISTDETDSTVEDITSIPTDEIDSTVEDITSTPTDETDSTIEEITTTQETTEQYCEPLCAGQESEIAHPDDCGMFISCVDKCDGAIKFCPPGLHFSYHWSVCDLPQRAECLLEICNEQTTEYVASVNSCRSYYNCTNSNATLHSCEIGYIFDSSSMNCVPEGEHNKCEVEDIPSAPQEVYQLCTKSVVDQLIPHPSRCDVFYRCVRGMLSPRMCLEGLLFDSTFGACNIEEEVECNA</sequence>
<accession>A0A1S4F2J5</accession>
<feature type="domain" description="Chitin-binding type-2" evidence="7">
    <location>
        <begin position="354"/>
        <end position="411"/>
    </location>
</feature>
<feature type="compositionally biased region" description="Low complexity" evidence="6">
    <location>
        <begin position="95"/>
        <end position="145"/>
    </location>
</feature>
<evidence type="ECO:0000256" key="1">
    <source>
        <dbReference type="ARBA" id="ARBA00022669"/>
    </source>
</evidence>
<evidence type="ECO:0000256" key="6">
    <source>
        <dbReference type="SAM" id="MobiDB-lite"/>
    </source>
</evidence>
<evidence type="ECO:0000259" key="7">
    <source>
        <dbReference type="PROSITE" id="PS50940"/>
    </source>
</evidence>
<dbReference type="GO" id="GO:0008061">
    <property type="term" value="F:chitin binding"/>
    <property type="evidence" value="ECO:0007669"/>
    <property type="project" value="UniProtKB-KW"/>
</dbReference>
<dbReference type="GO" id="GO:0005576">
    <property type="term" value="C:extracellular region"/>
    <property type="evidence" value="ECO:0007669"/>
    <property type="project" value="InterPro"/>
</dbReference>
<dbReference type="InterPro" id="IPR051940">
    <property type="entry name" value="Chitin_bind-dev_reg"/>
</dbReference>
<dbReference type="SUPFAM" id="SSF57625">
    <property type="entry name" value="Invertebrate chitin-binding proteins"/>
    <property type="match status" value="4"/>
</dbReference>
<dbReference type="EnsemblMetazoa" id="AAEL002630-RA">
    <property type="protein sequence ID" value="AAEL002630-PA"/>
    <property type="gene ID" value="AAEL002630"/>
</dbReference>
<evidence type="ECO:0000256" key="2">
    <source>
        <dbReference type="ARBA" id="ARBA00022729"/>
    </source>
</evidence>
<protein>
    <recommendedName>
        <fullName evidence="7">Chitin-binding type-2 domain-containing protein</fullName>
    </recommendedName>
</protein>
<reference evidence="8" key="2">
    <citation type="submission" date="2020-05" db="UniProtKB">
        <authorList>
            <consortium name="EnsemblMetazoa"/>
        </authorList>
    </citation>
    <scope>IDENTIFICATION</scope>
    <source>
        <strain evidence="8">LVP_AGWG</strain>
    </source>
</reference>
<feature type="domain" description="Chitin-binding type-2" evidence="7">
    <location>
        <begin position="230"/>
        <end position="284"/>
    </location>
</feature>
<feature type="domain" description="Chitin-binding type-2" evidence="7">
    <location>
        <begin position="286"/>
        <end position="343"/>
    </location>
</feature>
<dbReference type="OrthoDB" id="6020543at2759"/>
<feature type="region of interest" description="Disordered" evidence="6">
    <location>
        <begin position="94"/>
        <end position="212"/>
    </location>
</feature>
<proteinExistence type="predicted"/>
<dbReference type="InterPro" id="IPR036508">
    <property type="entry name" value="Chitin-bd_dom_sf"/>
</dbReference>
<keyword evidence="5" id="KW-0325">Glycoprotein</keyword>
<keyword evidence="1" id="KW-0147">Chitin-binding</keyword>
<evidence type="ECO:0000256" key="3">
    <source>
        <dbReference type="ARBA" id="ARBA00022737"/>
    </source>
</evidence>
<dbReference type="PANTHER" id="PTHR23301">
    <property type="entry name" value="CHITIN BINDING PERITROPHIN-A"/>
    <property type="match status" value="1"/>
</dbReference>
<evidence type="ECO:0000256" key="5">
    <source>
        <dbReference type="ARBA" id="ARBA00023180"/>
    </source>
</evidence>
<keyword evidence="4" id="KW-1015">Disulfide bond</keyword>
<organism evidence="8 9">
    <name type="scientific">Aedes aegypti</name>
    <name type="common">Yellowfever mosquito</name>
    <name type="synonym">Culex aegypti</name>
    <dbReference type="NCBI Taxonomy" id="7159"/>
    <lineage>
        <taxon>Eukaryota</taxon>
        <taxon>Metazoa</taxon>
        <taxon>Ecdysozoa</taxon>
        <taxon>Arthropoda</taxon>
        <taxon>Hexapoda</taxon>
        <taxon>Insecta</taxon>
        <taxon>Pterygota</taxon>
        <taxon>Neoptera</taxon>
        <taxon>Endopterygota</taxon>
        <taxon>Diptera</taxon>
        <taxon>Nematocera</taxon>
        <taxon>Culicoidea</taxon>
        <taxon>Culicidae</taxon>
        <taxon>Culicinae</taxon>
        <taxon>Aedini</taxon>
        <taxon>Aedes</taxon>
        <taxon>Stegomyia</taxon>
    </lineage>
</organism>
<reference evidence="8 9" key="1">
    <citation type="submission" date="2017-06" db="EMBL/GenBank/DDBJ databases">
        <title>Aedes aegypti genome working group (AGWG) sequencing and assembly.</title>
        <authorList>
            <consortium name="Aedes aegypti Genome Working Group (AGWG)"/>
            <person name="Matthews B.J."/>
        </authorList>
    </citation>
    <scope>NUCLEOTIDE SEQUENCE [LARGE SCALE GENOMIC DNA]</scope>
    <source>
        <strain evidence="8 9">LVP_AGWG</strain>
    </source>
</reference>
<feature type="domain" description="Chitin-binding type-2" evidence="7">
    <location>
        <begin position="37"/>
        <end position="96"/>
    </location>
</feature>
<gene>
    <name evidence="8" type="primary">5575314</name>
</gene>
<dbReference type="PANTHER" id="PTHR23301:SF110">
    <property type="entry name" value="LD43683P-RELATED"/>
    <property type="match status" value="1"/>
</dbReference>
<keyword evidence="3" id="KW-0677">Repeat</keyword>
<evidence type="ECO:0000313" key="8">
    <source>
        <dbReference type="EnsemblMetazoa" id="AAEL002630-PA"/>
    </source>
</evidence>
<name>A0A1S4F2J5_AEDAE</name>
<feature type="compositionally biased region" description="Acidic residues" evidence="6">
    <location>
        <begin position="146"/>
        <end position="155"/>
    </location>
</feature>
<dbReference type="Gene3D" id="2.170.140.10">
    <property type="entry name" value="Chitin binding domain"/>
    <property type="match status" value="4"/>
</dbReference>
<evidence type="ECO:0000313" key="9">
    <source>
        <dbReference type="Proteomes" id="UP000008820"/>
    </source>
</evidence>
<dbReference type="AlphaFoldDB" id="A0A1S4F2J5"/>
<dbReference type="InParanoid" id="A0A1S4F2J5"/>
<evidence type="ECO:0000256" key="4">
    <source>
        <dbReference type="ARBA" id="ARBA00023157"/>
    </source>
</evidence>